<evidence type="ECO:0000256" key="3">
    <source>
        <dbReference type="ARBA" id="ARBA00010008"/>
    </source>
</evidence>
<protein>
    <recommendedName>
        <fullName evidence="5">8-amino-7-oxononanoate synthase</fullName>
        <ecNumber evidence="5">2.3.1.47</ecNumber>
    </recommendedName>
    <alternativeName>
        <fullName evidence="9">7-keto-8-amino-pelargonic acid synthase</fullName>
    </alternativeName>
    <alternativeName>
        <fullName evidence="10">8-amino-7-ketopelargonate synthase</fullName>
    </alternativeName>
</protein>
<comment type="pathway">
    <text evidence="2">Cofactor biosynthesis; biotin biosynthesis.</text>
</comment>
<dbReference type="CDD" id="cd06454">
    <property type="entry name" value="KBL_like"/>
    <property type="match status" value="1"/>
</dbReference>
<evidence type="ECO:0000256" key="8">
    <source>
        <dbReference type="ARBA" id="ARBA00022898"/>
    </source>
</evidence>
<keyword evidence="15" id="KW-1185">Reference proteome</keyword>
<keyword evidence="7" id="KW-0093">Biotin biosynthesis</keyword>
<dbReference type="Gene3D" id="3.90.1150.10">
    <property type="entry name" value="Aspartate Aminotransferase, domain 1"/>
    <property type="match status" value="1"/>
</dbReference>
<dbReference type="EC" id="2.3.1.47" evidence="5"/>
<name>A0A1I4R8D7_9BACT</name>
<dbReference type="Pfam" id="PF00155">
    <property type="entry name" value="Aminotran_1_2"/>
    <property type="match status" value="1"/>
</dbReference>
<dbReference type="InterPro" id="IPR015421">
    <property type="entry name" value="PyrdxlP-dep_Trfase_major"/>
</dbReference>
<evidence type="ECO:0000256" key="1">
    <source>
        <dbReference type="ARBA" id="ARBA00001933"/>
    </source>
</evidence>
<dbReference type="SUPFAM" id="SSF53383">
    <property type="entry name" value="PLP-dependent transferases"/>
    <property type="match status" value="1"/>
</dbReference>
<dbReference type="InterPro" id="IPR015424">
    <property type="entry name" value="PyrdxlP-dep_Trfase"/>
</dbReference>
<dbReference type="PANTHER" id="PTHR13693">
    <property type="entry name" value="CLASS II AMINOTRANSFERASE/8-AMINO-7-OXONONANOATE SYNTHASE"/>
    <property type="match status" value="1"/>
</dbReference>
<evidence type="ECO:0000256" key="7">
    <source>
        <dbReference type="ARBA" id="ARBA00022756"/>
    </source>
</evidence>
<dbReference type="STRING" id="39841.SAMN05660836_00467"/>
<comment type="similarity">
    <text evidence="3">Belongs to the class-II pyridoxal-phosphate-dependent aminotransferase family. BioF subfamily.</text>
</comment>
<dbReference type="OrthoDB" id="9807157at2"/>
<dbReference type="AlphaFoldDB" id="A0A1I4R8D7"/>
<dbReference type="InterPro" id="IPR001917">
    <property type="entry name" value="Aminotrans_II_pyridoxalP_BS"/>
</dbReference>
<gene>
    <name evidence="14" type="ORF">SAMN05660836_00467</name>
</gene>
<dbReference type="GO" id="GO:0030170">
    <property type="term" value="F:pyridoxal phosphate binding"/>
    <property type="evidence" value="ECO:0007669"/>
    <property type="project" value="InterPro"/>
</dbReference>
<sequence>MNVEWRFIDEELERRRKLSRLRRLGVVNVISPREIEINGRKMLSFASNDYLGLSKHPMVKKRAVEFIARYGTGATASPLVCGNLSCTEALARKIASMKGTECALLFPSGFQANVSLFSALADRESLIISDRLNHASIVMGARLARCTVWVSPHNDYKALRALLEKASGKYSRVIIVTESVFSMDGDTADVPLLVELAMKYSALLVVDEAHATGVMGPEGMGLCTGLPVDVIMGTFSKALGASGAYVACSRKMAHYLVNCCGGFIYSTGLSPAIIGAVDAALDLLPAMGSEREGLLQKARFLRDRLNFMGFSTGSSTTHIVPIIVGDDKEALDLSGYLMEKGIFALAFRPPTVPDGTSRIRISLSSCHTLQDLEVLLEALDDWKRKT</sequence>
<dbReference type="InterPro" id="IPR015422">
    <property type="entry name" value="PyrdxlP-dep_Trfase_small"/>
</dbReference>
<evidence type="ECO:0000256" key="4">
    <source>
        <dbReference type="ARBA" id="ARBA00011738"/>
    </source>
</evidence>
<dbReference type="PANTHER" id="PTHR13693:SF100">
    <property type="entry name" value="8-AMINO-7-OXONONANOATE SYNTHASE"/>
    <property type="match status" value="1"/>
</dbReference>
<keyword evidence="8 12" id="KW-0663">Pyridoxal phosphate</keyword>
<organism evidence="14 15">
    <name type="scientific">Thermodesulforhabdus norvegica</name>
    <dbReference type="NCBI Taxonomy" id="39841"/>
    <lineage>
        <taxon>Bacteria</taxon>
        <taxon>Pseudomonadati</taxon>
        <taxon>Thermodesulfobacteriota</taxon>
        <taxon>Syntrophobacteria</taxon>
        <taxon>Syntrophobacterales</taxon>
        <taxon>Thermodesulforhabdaceae</taxon>
        <taxon>Thermodesulforhabdus</taxon>
    </lineage>
</organism>
<dbReference type="GO" id="GO:0008710">
    <property type="term" value="F:8-amino-7-oxononanoate synthase activity"/>
    <property type="evidence" value="ECO:0007669"/>
    <property type="project" value="UniProtKB-EC"/>
</dbReference>
<comment type="cofactor">
    <cofactor evidence="1 12">
        <name>pyridoxal 5'-phosphate</name>
        <dbReference type="ChEBI" id="CHEBI:597326"/>
    </cofactor>
</comment>
<evidence type="ECO:0000259" key="13">
    <source>
        <dbReference type="Pfam" id="PF00155"/>
    </source>
</evidence>
<evidence type="ECO:0000256" key="2">
    <source>
        <dbReference type="ARBA" id="ARBA00004746"/>
    </source>
</evidence>
<comment type="catalytic activity">
    <reaction evidence="11">
        <text>6-carboxyhexanoyl-[ACP] + L-alanine + H(+) = (8S)-8-amino-7-oxononanoate + holo-[ACP] + CO2</text>
        <dbReference type="Rhea" id="RHEA:42288"/>
        <dbReference type="Rhea" id="RHEA-COMP:9685"/>
        <dbReference type="Rhea" id="RHEA-COMP:9955"/>
        <dbReference type="ChEBI" id="CHEBI:15378"/>
        <dbReference type="ChEBI" id="CHEBI:16526"/>
        <dbReference type="ChEBI" id="CHEBI:57972"/>
        <dbReference type="ChEBI" id="CHEBI:64479"/>
        <dbReference type="ChEBI" id="CHEBI:78846"/>
        <dbReference type="ChEBI" id="CHEBI:149468"/>
        <dbReference type="EC" id="2.3.1.47"/>
    </reaction>
</comment>
<evidence type="ECO:0000313" key="15">
    <source>
        <dbReference type="Proteomes" id="UP000199611"/>
    </source>
</evidence>
<evidence type="ECO:0000256" key="9">
    <source>
        <dbReference type="ARBA" id="ARBA00032610"/>
    </source>
</evidence>
<proteinExistence type="inferred from homology"/>
<dbReference type="RefSeq" id="WP_093393178.1">
    <property type="nucleotide sequence ID" value="NZ_FOUU01000001.1"/>
</dbReference>
<dbReference type="GO" id="GO:0009102">
    <property type="term" value="P:biotin biosynthetic process"/>
    <property type="evidence" value="ECO:0007669"/>
    <property type="project" value="UniProtKB-KW"/>
</dbReference>
<dbReference type="Gene3D" id="3.40.640.10">
    <property type="entry name" value="Type I PLP-dependent aspartate aminotransferase-like (Major domain)"/>
    <property type="match status" value="1"/>
</dbReference>
<dbReference type="PROSITE" id="PS00599">
    <property type="entry name" value="AA_TRANSFER_CLASS_2"/>
    <property type="match status" value="1"/>
</dbReference>
<dbReference type="EMBL" id="FOUU01000001">
    <property type="protein sequence ID" value="SFM48521.1"/>
    <property type="molecule type" value="Genomic_DNA"/>
</dbReference>
<evidence type="ECO:0000256" key="6">
    <source>
        <dbReference type="ARBA" id="ARBA00022679"/>
    </source>
</evidence>
<feature type="domain" description="Aminotransferase class I/classII large" evidence="13">
    <location>
        <begin position="41"/>
        <end position="379"/>
    </location>
</feature>
<comment type="subunit">
    <text evidence="4">Homodimer.</text>
</comment>
<evidence type="ECO:0000256" key="12">
    <source>
        <dbReference type="RuleBase" id="RU003693"/>
    </source>
</evidence>
<evidence type="ECO:0000256" key="10">
    <source>
        <dbReference type="ARBA" id="ARBA00033381"/>
    </source>
</evidence>
<reference evidence="14 15" key="1">
    <citation type="submission" date="2016-10" db="EMBL/GenBank/DDBJ databases">
        <authorList>
            <person name="de Groot N.N."/>
        </authorList>
    </citation>
    <scope>NUCLEOTIDE SEQUENCE [LARGE SCALE GENOMIC DNA]</scope>
    <source>
        <strain evidence="14 15">DSM 9990</strain>
    </source>
</reference>
<evidence type="ECO:0000256" key="11">
    <source>
        <dbReference type="ARBA" id="ARBA00047715"/>
    </source>
</evidence>
<evidence type="ECO:0000256" key="5">
    <source>
        <dbReference type="ARBA" id="ARBA00013187"/>
    </source>
</evidence>
<dbReference type="InterPro" id="IPR004839">
    <property type="entry name" value="Aminotransferase_I/II_large"/>
</dbReference>
<evidence type="ECO:0000313" key="14">
    <source>
        <dbReference type="EMBL" id="SFM48521.1"/>
    </source>
</evidence>
<accession>A0A1I4R8D7</accession>
<dbReference type="Proteomes" id="UP000199611">
    <property type="component" value="Unassembled WGS sequence"/>
</dbReference>
<dbReference type="InterPro" id="IPR050087">
    <property type="entry name" value="AON_synthase_class-II"/>
</dbReference>
<keyword evidence="6" id="KW-0808">Transferase</keyword>